<evidence type="ECO:0000256" key="4">
    <source>
        <dbReference type="ARBA" id="ARBA00023125"/>
    </source>
</evidence>
<dbReference type="AlphaFoldDB" id="A0A0K8J3X8"/>
<sequence>MIMNTNKYDILKLDNQLCFSLYVCSKEIIRKYKPILDPYGLTYTGYIIMMALWEEDGITIKELGKKLFLDSGTLTPLLKKLEMQGYILRNRSKKDERNVYIRLTEKGKSLKDEALSIPDKLLCTLDMDMDEGMKLLNNLHKMMELLTASEDSQ</sequence>
<keyword evidence="5" id="KW-0804">Transcription</keyword>
<protein>
    <recommendedName>
        <fullName evidence="7">HTH-type transcriptional regulator SarZ</fullName>
    </recommendedName>
    <alternativeName>
        <fullName evidence="8">Staphylococcal accessory regulator Z</fullName>
    </alternativeName>
</protein>
<dbReference type="EMBL" id="LN879430">
    <property type="protein sequence ID" value="CUH92038.1"/>
    <property type="molecule type" value="Genomic_DNA"/>
</dbReference>
<dbReference type="InterPro" id="IPR055166">
    <property type="entry name" value="Transc_reg_Sar_Rot_HTH"/>
</dbReference>
<reference evidence="11" key="1">
    <citation type="submission" date="2015-09" db="EMBL/GenBank/DDBJ databases">
        <authorList>
            <person name="Wibberg D."/>
        </authorList>
    </citation>
    <scope>NUCLEOTIDE SEQUENCE [LARGE SCALE GENOMIC DNA]</scope>
    <source>
        <strain evidence="11">SD1D</strain>
    </source>
</reference>
<evidence type="ECO:0000256" key="1">
    <source>
        <dbReference type="ARBA" id="ARBA00004496"/>
    </source>
</evidence>
<comment type="similarity">
    <text evidence="6">Belongs to the SarZ family.</text>
</comment>
<name>A0A0K8J3X8_9FIRM</name>
<feature type="domain" description="HTH marR-type" evidence="9">
    <location>
        <begin position="14"/>
        <end position="144"/>
    </location>
</feature>
<dbReference type="PANTHER" id="PTHR42756:SF1">
    <property type="entry name" value="TRANSCRIPTIONAL REPRESSOR OF EMRAB OPERON"/>
    <property type="match status" value="1"/>
</dbReference>
<dbReference type="Gene3D" id="1.10.10.10">
    <property type="entry name" value="Winged helix-like DNA-binding domain superfamily/Winged helix DNA-binding domain"/>
    <property type="match status" value="1"/>
</dbReference>
<dbReference type="InterPro" id="IPR036388">
    <property type="entry name" value="WH-like_DNA-bd_sf"/>
</dbReference>
<dbReference type="GO" id="GO:0005737">
    <property type="term" value="C:cytoplasm"/>
    <property type="evidence" value="ECO:0007669"/>
    <property type="project" value="UniProtKB-SubCell"/>
</dbReference>
<evidence type="ECO:0000256" key="5">
    <source>
        <dbReference type="ARBA" id="ARBA00023163"/>
    </source>
</evidence>
<dbReference type="SMART" id="SM00347">
    <property type="entry name" value="HTH_MARR"/>
    <property type="match status" value="1"/>
</dbReference>
<gene>
    <name evidence="10" type="ORF">SD1D_0486</name>
</gene>
<evidence type="ECO:0000256" key="8">
    <source>
        <dbReference type="ARBA" id="ARBA00047207"/>
    </source>
</evidence>
<keyword evidence="4" id="KW-0238">DNA-binding</keyword>
<evidence type="ECO:0000259" key="9">
    <source>
        <dbReference type="PROSITE" id="PS50995"/>
    </source>
</evidence>
<dbReference type="FunFam" id="1.10.10.10:FF:000163">
    <property type="entry name" value="MarR family transcriptional regulator"/>
    <property type="match status" value="1"/>
</dbReference>
<dbReference type="InterPro" id="IPR000835">
    <property type="entry name" value="HTH_MarR-typ"/>
</dbReference>
<dbReference type="GO" id="GO:0003700">
    <property type="term" value="F:DNA-binding transcription factor activity"/>
    <property type="evidence" value="ECO:0007669"/>
    <property type="project" value="InterPro"/>
</dbReference>
<evidence type="ECO:0000313" key="11">
    <source>
        <dbReference type="Proteomes" id="UP000196053"/>
    </source>
</evidence>
<accession>A0A0K8J3X8</accession>
<evidence type="ECO:0000256" key="6">
    <source>
        <dbReference type="ARBA" id="ARBA00046337"/>
    </source>
</evidence>
<dbReference type="InterPro" id="IPR036390">
    <property type="entry name" value="WH_DNA-bd_sf"/>
</dbReference>
<dbReference type="Proteomes" id="UP000196053">
    <property type="component" value="Chromosome I"/>
</dbReference>
<keyword evidence="2" id="KW-0963">Cytoplasm</keyword>
<keyword evidence="11" id="KW-1185">Reference proteome</keyword>
<evidence type="ECO:0000256" key="7">
    <source>
        <dbReference type="ARBA" id="ARBA00047188"/>
    </source>
</evidence>
<evidence type="ECO:0000256" key="3">
    <source>
        <dbReference type="ARBA" id="ARBA00023015"/>
    </source>
</evidence>
<dbReference type="Pfam" id="PF22381">
    <property type="entry name" value="Staph_reg_Sar_Rot"/>
    <property type="match status" value="1"/>
</dbReference>
<comment type="subcellular location">
    <subcellularLocation>
        <location evidence="1">Cytoplasm</location>
    </subcellularLocation>
</comment>
<dbReference type="SUPFAM" id="SSF46785">
    <property type="entry name" value="Winged helix' DNA-binding domain"/>
    <property type="match status" value="1"/>
</dbReference>
<organism evidence="10 11">
    <name type="scientific">Herbinix luporum</name>
    <dbReference type="NCBI Taxonomy" id="1679721"/>
    <lineage>
        <taxon>Bacteria</taxon>
        <taxon>Bacillati</taxon>
        <taxon>Bacillota</taxon>
        <taxon>Clostridia</taxon>
        <taxon>Lachnospirales</taxon>
        <taxon>Lachnospiraceae</taxon>
        <taxon>Herbinix</taxon>
    </lineage>
</organism>
<dbReference type="KEGG" id="hsd:SD1D_0486"/>
<dbReference type="PANTHER" id="PTHR42756">
    <property type="entry name" value="TRANSCRIPTIONAL REGULATOR, MARR"/>
    <property type="match status" value="1"/>
</dbReference>
<evidence type="ECO:0000313" key="10">
    <source>
        <dbReference type="EMBL" id="CUH92038.1"/>
    </source>
</evidence>
<dbReference type="PROSITE" id="PS50995">
    <property type="entry name" value="HTH_MARR_2"/>
    <property type="match status" value="1"/>
</dbReference>
<dbReference type="GO" id="GO:0003677">
    <property type="term" value="F:DNA binding"/>
    <property type="evidence" value="ECO:0007669"/>
    <property type="project" value="UniProtKB-KW"/>
</dbReference>
<proteinExistence type="inferred from homology"/>
<dbReference type="PRINTS" id="PR00598">
    <property type="entry name" value="HTHMARR"/>
</dbReference>
<keyword evidence="3" id="KW-0805">Transcription regulation</keyword>
<evidence type="ECO:0000256" key="2">
    <source>
        <dbReference type="ARBA" id="ARBA00022490"/>
    </source>
</evidence>